<accession>A0ABR7HP54</accession>
<gene>
    <name evidence="1" type="ORF">H8S34_00455</name>
</gene>
<keyword evidence="2" id="KW-1185">Reference proteome</keyword>
<dbReference type="SUPFAM" id="SSF50969">
    <property type="entry name" value="YVTN repeat-like/Quinoprotein amine dehydrogenase"/>
    <property type="match status" value="1"/>
</dbReference>
<reference evidence="1 2" key="1">
    <citation type="submission" date="2020-08" db="EMBL/GenBank/DDBJ databases">
        <title>Genome public.</title>
        <authorList>
            <person name="Liu C."/>
            <person name="Sun Q."/>
        </authorList>
    </citation>
    <scope>NUCLEOTIDE SEQUENCE [LARGE SCALE GENOMIC DNA]</scope>
    <source>
        <strain evidence="1 2">New-38</strain>
    </source>
</reference>
<dbReference type="Pfam" id="PF18975">
    <property type="entry name" value="DUF5711"/>
    <property type="match status" value="1"/>
</dbReference>
<comment type="caution">
    <text evidence="1">The sequence shown here is derived from an EMBL/GenBank/DDBJ whole genome shotgun (WGS) entry which is preliminary data.</text>
</comment>
<protein>
    <recommendedName>
        <fullName evidence="3">WD40 repeat domain-containing protein</fullName>
    </recommendedName>
</protein>
<dbReference type="InterPro" id="IPR011044">
    <property type="entry name" value="Quino_amine_DH_bsu"/>
</dbReference>
<organism evidence="1 2">
    <name type="scientific">Pseudoflavonifractor hominis</name>
    <dbReference type="NCBI Taxonomy" id="2763059"/>
    <lineage>
        <taxon>Bacteria</taxon>
        <taxon>Bacillati</taxon>
        <taxon>Bacillota</taxon>
        <taxon>Clostridia</taxon>
        <taxon>Eubacteriales</taxon>
        <taxon>Oscillospiraceae</taxon>
        <taxon>Pseudoflavonifractor</taxon>
    </lineage>
</organism>
<dbReference type="RefSeq" id="WP_186962760.1">
    <property type="nucleotide sequence ID" value="NZ_JACOPR010000001.1"/>
</dbReference>
<evidence type="ECO:0008006" key="3">
    <source>
        <dbReference type="Google" id="ProtNLM"/>
    </source>
</evidence>
<dbReference type="EMBL" id="JACOPR010000001">
    <property type="protein sequence ID" value="MBC5729306.1"/>
    <property type="molecule type" value="Genomic_DNA"/>
</dbReference>
<evidence type="ECO:0000313" key="1">
    <source>
        <dbReference type="EMBL" id="MBC5729306.1"/>
    </source>
</evidence>
<evidence type="ECO:0000313" key="2">
    <source>
        <dbReference type="Proteomes" id="UP000660021"/>
    </source>
</evidence>
<sequence length="395" mass="42704">MELLQPKPTPPKKRPSRLLRLLAFLVTLALMAGAVALVANRDKLNLDGVRRWFNYRSLERSDSGQAESFSYDGGSASSFATLDDGLLVCSTASIRLYSGSGTLYVDQTISMEHPVIHSTEHSAVVYDAGGQDLFVFSGKEQVFSLSLKEDESLLSARLNQEGSLVVVAQESGYKGTVTVYGQDFQPIMRIKLSSRFVSDATLSPDGKSVALVTLGVNGSTFESTLELYQLSRTEEDVSPDHTCSLGNDVPLDLAWKSDGIWVLGQSSFTLVSPSGENKGSYDYSGQYLKGFSLNGEGYAVLLLGKYRAGSAADLIVLDHTGQVKASSSLHDQVFSLSAAGNYIAVLSAGRLDLYTPDLTLYRSLETTQGARRVIQRSDGSTMLMNADTAHLYVPN</sequence>
<dbReference type="Proteomes" id="UP000660021">
    <property type="component" value="Unassembled WGS sequence"/>
</dbReference>
<proteinExistence type="predicted"/>
<dbReference type="InterPro" id="IPR043765">
    <property type="entry name" value="DUF5711"/>
</dbReference>
<name>A0ABR7HP54_9FIRM</name>